<feature type="non-terminal residue" evidence="1">
    <location>
        <position position="276"/>
    </location>
</feature>
<comment type="caution">
    <text evidence="1">The sequence shown here is derived from an EMBL/GenBank/DDBJ whole genome shotgun (WGS) entry which is preliminary data.</text>
</comment>
<organism evidence="1 2">
    <name type="scientific">Lucilia cuprina</name>
    <name type="common">Green bottle fly</name>
    <name type="synonym">Australian sheep blowfly</name>
    <dbReference type="NCBI Taxonomy" id="7375"/>
    <lineage>
        <taxon>Eukaryota</taxon>
        <taxon>Metazoa</taxon>
        <taxon>Ecdysozoa</taxon>
        <taxon>Arthropoda</taxon>
        <taxon>Hexapoda</taxon>
        <taxon>Insecta</taxon>
        <taxon>Pterygota</taxon>
        <taxon>Neoptera</taxon>
        <taxon>Endopterygota</taxon>
        <taxon>Diptera</taxon>
        <taxon>Brachycera</taxon>
        <taxon>Muscomorpha</taxon>
        <taxon>Oestroidea</taxon>
        <taxon>Calliphoridae</taxon>
        <taxon>Luciliinae</taxon>
        <taxon>Lucilia</taxon>
    </lineage>
</organism>
<reference evidence="1 2" key="1">
    <citation type="journal article" date="2015" name="Nat. Commun.">
        <title>Lucilia cuprina genome unlocks parasitic fly biology to underpin future interventions.</title>
        <authorList>
            <person name="Anstead C.A."/>
            <person name="Korhonen P.K."/>
            <person name="Young N.D."/>
            <person name="Hall R.S."/>
            <person name="Jex A.R."/>
            <person name="Murali S.C."/>
            <person name="Hughes D.S."/>
            <person name="Lee S.F."/>
            <person name="Perry T."/>
            <person name="Stroehlein A.J."/>
            <person name="Ansell B.R."/>
            <person name="Breugelmans B."/>
            <person name="Hofmann A."/>
            <person name="Qu J."/>
            <person name="Dugan S."/>
            <person name="Lee S.L."/>
            <person name="Chao H."/>
            <person name="Dinh H."/>
            <person name="Han Y."/>
            <person name="Doddapaneni H.V."/>
            <person name="Worley K.C."/>
            <person name="Muzny D.M."/>
            <person name="Ioannidis P."/>
            <person name="Waterhouse R.M."/>
            <person name="Zdobnov E.M."/>
            <person name="James P.J."/>
            <person name="Bagnall N.H."/>
            <person name="Kotze A.C."/>
            <person name="Gibbs R.A."/>
            <person name="Richards S."/>
            <person name="Batterham P."/>
            <person name="Gasser R.B."/>
        </authorList>
    </citation>
    <scope>NUCLEOTIDE SEQUENCE [LARGE SCALE GENOMIC DNA]</scope>
    <source>
        <strain evidence="1 2">LS</strain>
        <tissue evidence="1">Full body</tissue>
    </source>
</reference>
<accession>A0A0L0BRS7</accession>
<feature type="non-terminal residue" evidence="1">
    <location>
        <position position="1"/>
    </location>
</feature>
<sequence length="276" mass="28101">QDDEARHWAVRFDEEVLKGEVGGQVVADPAHAAADGSGVHRLDGVVRLQGRGVEVLGDAAADEALVVPGALRCRADVIGSGQGVKGGLDVGQLGAHLRAFLDEAGARGADAGLVALSELEPAGDSSEVVLEGIMDAGIAQRCLADRARGVLVDRVGDQADGGQTGTVLVELVAVVGVDSGELLEAVDLVVELAHTVPQRGAPFEEAVGFGGTVDGVHPGWRFLGVQDLGEQPERLTGVGGDGVDREQSGVFRVGDEPGGAAYAELPGEAGFVELEA</sequence>
<proteinExistence type="predicted"/>
<keyword evidence="2" id="KW-1185">Reference proteome</keyword>
<gene>
    <name evidence="1" type="ORF">FF38_01485</name>
</gene>
<protein>
    <submittedName>
        <fullName evidence="1">Uncharacterized protein</fullName>
    </submittedName>
</protein>
<dbReference type="EMBL" id="JRES01001572">
    <property type="protein sequence ID" value="KNC21899.1"/>
    <property type="molecule type" value="Genomic_DNA"/>
</dbReference>
<dbReference type="Proteomes" id="UP000037069">
    <property type="component" value="Unassembled WGS sequence"/>
</dbReference>
<evidence type="ECO:0000313" key="2">
    <source>
        <dbReference type="Proteomes" id="UP000037069"/>
    </source>
</evidence>
<name>A0A0L0BRS7_LUCCU</name>
<dbReference type="AlphaFoldDB" id="A0A0L0BRS7"/>
<evidence type="ECO:0000313" key="1">
    <source>
        <dbReference type="EMBL" id="KNC21899.1"/>
    </source>
</evidence>